<protein>
    <submittedName>
        <fullName evidence="2">Uncharacterized protein</fullName>
    </submittedName>
</protein>
<dbReference type="EMBL" id="MU167283">
    <property type="protein sequence ID" value="KAG0145072.1"/>
    <property type="molecule type" value="Genomic_DNA"/>
</dbReference>
<sequence>MLVTTTSLGVLASNPNGALLGFSRALLFSKEYLFENERIVLSIDARWCHVADKKYDGTDEGLGLIFMLTGSLLVHDPMAVSSDCTHKSNSFKGALGGIPPPKVTKGGQGFLVILGSGKAPAEYTNLNGALARSCDVQKNRCADAANAAGSKNGLTVPECEGQASSCQSSSSKNSTDDSGQTSSENGVKAEPIVKTLLQEGASNNSSSNITQTSVKEDKEKIQPTNSSDIQKGVDQIQGLFAIASEISKTTNTPNVNTGSPNITSETPNSNGESKNSTSGTDKDAEIKNLQKFTGNVGGIPAPNVLADGTKFKVIVANGNGPSLGSLSSALSRSCDVQKNRCADAAHKANQAEFTVQQCEEQVGACHELRKGQKVNISTVEGKLKRRRENKK</sequence>
<feature type="region of interest" description="Disordered" evidence="1">
    <location>
        <begin position="249"/>
        <end position="281"/>
    </location>
</feature>
<dbReference type="OrthoDB" id="2153847at2759"/>
<accession>A0A9P6TAC6</accession>
<organism evidence="2 3">
    <name type="scientific">Cronartium quercuum f. sp. fusiforme G11</name>
    <dbReference type="NCBI Taxonomy" id="708437"/>
    <lineage>
        <taxon>Eukaryota</taxon>
        <taxon>Fungi</taxon>
        <taxon>Dikarya</taxon>
        <taxon>Basidiomycota</taxon>
        <taxon>Pucciniomycotina</taxon>
        <taxon>Pucciniomycetes</taxon>
        <taxon>Pucciniales</taxon>
        <taxon>Coleosporiaceae</taxon>
        <taxon>Cronartium</taxon>
    </lineage>
</organism>
<gene>
    <name evidence="2" type="ORF">CROQUDRAFT_133958</name>
</gene>
<keyword evidence="3" id="KW-1185">Reference proteome</keyword>
<name>A0A9P6TAC6_9BASI</name>
<evidence type="ECO:0000313" key="2">
    <source>
        <dbReference type="EMBL" id="KAG0145072.1"/>
    </source>
</evidence>
<feature type="region of interest" description="Disordered" evidence="1">
    <location>
        <begin position="152"/>
        <end position="232"/>
    </location>
</feature>
<comment type="caution">
    <text evidence="2">The sequence shown here is derived from an EMBL/GenBank/DDBJ whole genome shotgun (WGS) entry which is preliminary data.</text>
</comment>
<dbReference type="Proteomes" id="UP000886653">
    <property type="component" value="Unassembled WGS sequence"/>
</dbReference>
<proteinExistence type="predicted"/>
<feature type="compositionally biased region" description="Low complexity" evidence="1">
    <location>
        <begin position="164"/>
        <end position="178"/>
    </location>
</feature>
<evidence type="ECO:0000313" key="3">
    <source>
        <dbReference type="Proteomes" id="UP000886653"/>
    </source>
</evidence>
<dbReference type="AlphaFoldDB" id="A0A9P6TAC6"/>
<evidence type="ECO:0000256" key="1">
    <source>
        <dbReference type="SAM" id="MobiDB-lite"/>
    </source>
</evidence>
<feature type="compositionally biased region" description="Polar residues" evidence="1">
    <location>
        <begin position="249"/>
        <end position="279"/>
    </location>
</feature>
<reference evidence="2" key="1">
    <citation type="submission" date="2013-11" db="EMBL/GenBank/DDBJ databases">
        <title>Genome sequence of the fusiform rust pathogen reveals effectors for host alternation and coevolution with pine.</title>
        <authorList>
            <consortium name="DOE Joint Genome Institute"/>
            <person name="Smith K."/>
            <person name="Pendleton A."/>
            <person name="Kubisiak T."/>
            <person name="Anderson C."/>
            <person name="Salamov A."/>
            <person name="Aerts A."/>
            <person name="Riley R."/>
            <person name="Clum A."/>
            <person name="Lindquist E."/>
            <person name="Ence D."/>
            <person name="Campbell M."/>
            <person name="Kronenberg Z."/>
            <person name="Feau N."/>
            <person name="Dhillon B."/>
            <person name="Hamelin R."/>
            <person name="Burleigh J."/>
            <person name="Smith J."/>
            <person name="Yandell M."/>
            <person name="Nelson C."/>
            <person name="Grigoriev I."/>
            <person name="Davis J."/>
        </authorList>
    </citation>
    <scope>NUCLEOTIDE SEQUENCE</scope>
    <source>
        <strain evidence="2">G11</strain>
    </source>
</reference>